<evidence type="ECO:0000313" key="2">
    <source>
        <dbReference type="Proteomes" id="UP000004184"/>
    </source>
</evidence>
<dbReference type="HOGENOM" id="CLU_122879_0_0_11"/>
<proteinExistence type="predicted"/>
<gene>
    <name evidence="1" type="ORF">SSQG_03304</name>
</gene>
<dbReference type="STRING" id="591159.SSQG_03304"/>
<evidence type="ECO:0000313" key="1">
    <source>
        <dbReference type="EMBL" id="EFL32787.1"/>
    </source>
</evidence>
<dbReference type="Proteomes" id="UP000004184">
    <property type="component" value="Unassembled WGS sequence"/>
</dbReference>
<dbReference type="eggNOG" id="ENOG5032CZ9">
    <property type="taxonomic scope" value="Bacteria"/>
</dbReference>
<name>D9XGZ3_STRVT</name>
<dbReference type="EMBL" id="GG657757">
    <property type="protein sequence ID" value="EFL32787.1"/>
    <property type="molecule type" value="Genomic_DNA"/>
</dbReference>
<protein>
    <submittedName>
        <fullName evidence="1">Predicted protein</fullName>
    </submittedName>
</protein>
<accession>D9XGZ3</accession>
<organism evidence="1 2">
    <name type="scientific">Streptomyces viridochromogenes (strain DSM 40736 / JCM 4977 / BCRC 1201 / Tue 494)</name>
    <dbReference type="NCBI Taxonomy" id="591159"/>
    <lineage>
        <taxon>Bacteria</taxon>
        <taxon>Bacillati</taxon>
        <taxon>Actinomycetota</taxon>
        <taxon>Actinomycetes</taxon>
        <taxon>Kitasatosporales</taxon>
        <taxon>Streptomycetaceae</taxon>
        <taxon>Streptomyces</taxon>
    </lineage>
</organism>
<reference evidence="2" key="1">
    <citation type="submission" date="2009-02" db="EMBL/GenBank/DDBJ databases">
        <title>Annotation of Streptomyces viridochromogenes strain DSM 40736.</title>
        <authorList>
            <consortium name="The Broad Institute Genome Sequencing Platform"/>
            <consortium name="Broad Institute Microbial Sequencing Center"/>
            <person name="Fischbach M."/>
            <person name="Godfrey P."/>
            <person name="Ward D."/>
            <person name="Young S."/>
            <person name="Zeng Q."/>
            <person name="Koehrsen M."/>
            <person name="Alvarado L."/>
            <person name="Berlin A.M."/>
            <person name="Bochicchio J."/>
            <person name="Borenstein D."/>
            <person name="Chapman S.B."/>
            <person name="Chen Z."/>
            <person name="Engels R."/>
            <person name="Freedman E."/>
            <person name="Gellesch M."/>
            <person name="Goldberg J."/>
            <person name="Griggs A."/>
            <person name="Gujja S."/>
            <person name="Heilman E.R."/>
            <person name="Heiman D.I."/>
            <person name="Hepburn T.A."/>
            <person name="Howarth C."/>
            <person name="Jen D."/>
            <person name="Larson L."/>
            <person name="Lewis B."/>
            <person name="Mehta T."/>
            <person name="Park D."/>
            <person name="Pearson M."/>
            <person name="Richards J."/>
            <person name="Roberts A."/>
            <person name="Saif S."/>
            <person name="Shea T.D."/>
            <person name="Shenoy N."/>
            <person name="Sisk P."/>
            <person name="Stolte C."/>
            <person name="Sykes S.N."/>
            <person name="Thomson T."/>
            <person name="Walk T."/>
            <person name="White J."/>
            <person name="Yandava C."/>
            <person name="Straight P."/>
            <person name="Clardy J."/>
            <person name="Hung D."/>
            <person name="Kolter R."/>
            <person name="Mekalanos J."/>
            <person name="Walker S."/>
            <person name="Walsh C.T."/>
            <person name="Wieland-Brown L.C."/>
            <person name="Haas B."/>
            <person name="Nusbaum C."/>
            <person name="Birren B."/>
        </authorList>
    </citation>
    <scope>NUCLEOTIDE SEQUENCE [LARGE SCALE GENOMIC DNA]</scope>
    <source>
        <strain evidence="2">DSM 40736 / JCM 4977 / BCRC 1201 / Tue 494</strain>
    </source>
</reference>
<dbReference type="AlphaFoldDB" id="D9XGZ3"/>
<keyword evidence="2" id="KW-1185">Reference proteome</keyword>
<sequence>MSRPVTRAMLRRTTCDRGGASMTSDHSQQALRPIKAGPGVLIHPTADRRLTSEHWLLATLPAPSRDRARLEWDQYQVTLLPLGTLFSAVRIPGRLLVALTGIAEGSELDRFLRETLDGGPVICDPYFHRYYALVPASMPRTWHQALDDWRAMDVDCLGRGSYLGVPRVDAVQWTRRRATYWSTPMDSPSTLCSPVEVARLIAAGRHCMPAEPEG</sequence>